<protein>
    <submittedName>
        <fullName evidence="1">Uncharacterized protein</fullName>
    </submittedName>
</protein>
<gene>
    <name evidence="1" type="ORF">QK289_00475</name>
</gene>
<keyword evidence="2" id="KW-1185">Reference proteome</keyword>
<proteinExistence type="predicted"/>
<sequence>MNSVLVLLTIISIVWYLDSHEQIPLAVATFLGVFTVLSLMKGIREKSSGRHRD</sequence>
<reference evidence="1 2" key="1">
    <citation type="submission" date="2023-04" db="EMBL/GenBank/DDBJ databases">
        <title>Antarctic isolates genomes.</title>
        <authorList>
            <person name="Dimov S.G."/>
        </authorList>
    </citation>
    <scope>NUCLEOTIDE SEQUENCE [LARGE SCALE GENOMIC DNA]</scope>
    <source>
        <strain evidence="1 2">AL19</strain>
    </source>
</reference>
<dbReference type="Proteomes" id="UP001243286">
    <property type="component" value="Unassembled WGS sequence"/>
</dbReference>
<evidence type="ECO:0000313" key="2">
    <source>
        <dbReference type="Proteomes" id="UP001243286"/>
    </source>
</evidence>
<name>A0ABT6QY38_9BACL</name>
<organism evidence="1 2">
    <name type="scientific">Exiguobacterium antarcticum</name>
    <dbReference type="NCBI Taxonomy" id="132920"/>
    <lineage>
        <taxon>Bacteria</taxon>
        <taxon>Bacillati</taxon>
        <taxon>Bacillota</taxon>
        <taxon>Bacilli</taxon>
        <taxon>Bacillales</taxon>
        <taxon>Bacillales Family XII. Incertae Sedis</taxon>
        <taxon>Exiguobacterium</taxon>
    </lineage>
</organism>
<evidence type="ECO:0000313" key="1">
    <source>
        <dbReference type="EMBL" id="MDI3233463.1"/>
    </source>
</evidence>
<comment type="caution">
    <text evidence="1">The sequence shown here is derived from an EMBL/GenBank/DDBJ whole genome shotgun (WGS) entry which is preliminary data.</text>
</comment>
<dbReference type="EMBL" id="JASBQV010000001">
    <property type="protein sequence ID" value="MDI3233463.1"/>
    <property type="molecule type" value="Genomic_DNA"/>
</dbReference>
<accession>A0ABT6QY38</accession>